<dbReference type="Proteomes" id="UP000647339">
    <property type="component" value="Unassembled WGS sequence"/>
</dbReference>
<keyword evidence="3" id="KW-1185">Reference proteome</keyword>
<organism evidence="2 3">
    <name type="scientific">Echinicola rosea</name>
    <dbReference type="NCBI Taxonomy" id="1807691"/>
    <lineage>
        <taxon>Bacteria</taxon>
        <taxon>Pseudomonadati</taxon>
        <taxon>Bacteroidota</taxon>
        <taxon>Cytophagia</taxon>
        <taxon>Cytophagales</taxon>
        <taxon>Cyclobacteriaceae</taxon>
        <taxon>Echinicola</taxon>
    </lineage>
</organism>
<dbReference type="RefSeq" id="WP_137403715.1">
    <property type="nucleotide sequence ID" value="NZ_BMIU01000031.1"/>
</dbReference>
<sequence>MKLLSITIAFFLFTKLSFAQDFDKIFNSLNLDPSIYKVEKDEIKTYINILGDTITEYESKVKGKVFNKIRISFDHDKEEMQYIALEFANEKKAFSQYLEFEEDLKSVLGEPYYSRKKIDNENYYFWDGNTFVDVIRLKNESLKYLPSPPEILIRNTSYEIQEEYNEFDKYSVLRVESYLPGIEIDDTWFHLNFKAIITQEKRFLVGIINCSSDNWRFMEVIQFMTPDGEVYEYDLNANRDVFSGGTIAEAGNFIIEKEILEKANSYKDLRIRIKGKYSYKIPFLRPAYKDMMVLGEEVYNMK</sequence>
<evidence type="ECO:0000256" key="1">
    <source>
        <dbReference type="SAM" id="SignalP"/>
    </source>
</evidence>
<feature type="chain" id="PRO_5046180034" description="DUF3857 domain-containing protein" evidence="1">
    <location>
        <begin position="20"/>
        <end position="302"/>
    </location>
</feature>
<proteinExistence type="predicted"/>
<reference evidence="3" key="1">
    <citation type="journal article" date="2019" name="Int. J. Syst. Evol. Microbiol.">
        <title>The Global Catalogue of Microorganisms (GCM) 10K type strain sequencing project: providing services to taxonomists for standard genome sequencing and annotation.</title>
        <authorList>
            <consortium name="The Broad Institute Genomics Platform"/>
            <consortium name="The Broad Institute Genome Sequencing Center for Infectious Disease"/>
            <person name="Wu L."/>
            <person name="Ma J."/>
        </authorList>
    </citation>
    <scope>NUCLEOTIDE SEQUENCE [LARGE SCALE GENOMIC DNA]</scope>
    <source>
        <strain evidence="3">CGMCC 1.15407</strain>
    </source>
</reference>
<protein>
    <recommendedName>
        <fullName evidence="4">DUF3857 domain-containing protein</fullName>
    </recommendedName>
</protein>
<gene>
    <name evidence="2" type="ORF">GCM10011339_42140</name>
</gene>
<evidence type="ECO:0000313" key="3">
    <source>
        <dbReference type="Proteomes" id="UP000647339"/>
    </source>
</evidence>
<accession>A0ABQ1VBM8</accession>
<dbReference type="EMBL" id="BMIU01000031">
    <property type="protein sequence ID" value="GGF49088.1"/>
    <property type="molecule type" value="Genomic_DNA"/>
</dbReference>
<feature type="signal peptide" evidence="1">
    <location>
        <begin position="1"/>
        <end position="19"/>
    </location>
</feature>
<keyword evidence="1" id="KW-0732">Signal</keyword>
<name>A0ABQ1VBM8_9BACT</name>
<comment type="caution">
    <text evidence="2">The sequence shown here is derived from an EMBL/GenBank/DDBJ whole genome shotgun (WGS) entry which is preliminary data.</text>
</comment>
<evidence type="ECO:0000313" key="2">
    <source>
        <dbReference type="EMBL" id="GGF49088.1"/>
    </source>
</evidence>
<evidence type="ECO:0008006" key="4">
    <source>
        <dbReference type="Google" id="ProtNLM"/>
    </source>
</evidence>